<feature type="non-terminal residue" evidence="3">
    <location>
        <position position="584"/>
    </location>
</feature>
<keyword evidence="2" id="KW-0472">Membrane</keyword>
<evidence type="ECO:0000313" key="4">
    <source>
        <dbReference type="Proteomes" id="UP000626109"/>
    </source>
</evidence>
<keyword evidence="2" id="KW-0812">Transmembrane</keyword>
<dbReference type="AlphaFoldDB" id="A0A813J7Q4"/>
<accession>A0A813J7Q4</accession>
<feature type="region of interest" description="Disordered" evidence="1">
    <location>
        <begin position="278"/>
        <end position="308"/>
    </location>
</feature>
<feature type="compositionally biased region" description="Low complexity" evidence="1">
    <location>
        <begin position="402"/>
        <end position="420"/>
    </location>
</feature>
<feature type="region of interest" description="Disordered" evidence="1">
    <location>
        <begin position="402"/>
        <end position="424"/>
    </location>
</feature>
<dbReference type="EMBL" id="CAJNNW010024424">
    <property type="protein sequence ID" value="CAE8672329.1"/>
    <property type="molecule type" value="Genomic_DNA"/>
</dbReference>
<gene>
    <name evidence="3" type="ORF">PGLA2088_LOCUS18009</name>
</gene>
<feature type="transmembrane region" description="Helical" evidence="2">
    <location>
        <begin position="163"/>
        <end position="185"/>
    </location>
</feature>
<protein>
    <submittedName>
        <fullName evidence="3">Uncharacterized protein</fullName>
    </submittedName>
</protein>
<feature type="region of interest" description="Disordered" evidence="1">
    <location>
        <begin position="538"/>
        <end position="565"/>
    </location>
</feature>
<feature type="compositionally biased region" description="Acidic residues" evidence="1">
    <location>
        <begin position="281"/>
        <end position="290"/>
    </location>
</feature>
<keyword evidence="2" id="KW-1133">Transmembrane helix</keyword>
<comment type="caution">
    <text evidence="3">The sequence shown here is derived from an EMBL/GenBank/DDBJ whole genome shotgun (WGS) entry which is preliminary data.</text>
</comment>
<evidence type="ECO:0000313" key="3">
    <source>
        <dbReference type="EMBL" id="CAE8672329.1"/>
    </source>
</evidence>
<sequence>AQIANQLKSWGRDYPKKITEAAKLQQAAFERSRVAACSSILIAVCPWMALVLFIRVSLLLVLGVPVNESLAVIIPLYSLTLLASSGMLELTNVVTVFFIPGPPTVLLMAPARCLVRAVLWLVFANSKLTALCNIPIFFANIYRLREASNIFRTPAGGEQDPDYFALAIVSEGICFMGIVCLASVIQKLFRKKLKDAMVAADMEHSLHSKGKLLSVLCDAHVKLGHDFRILGRCTELAQMLMTGFGPNSTGLEGTVFTTLLTEIDQTRFHNFMAVSAMQDGNENDDDDDQSSETSRSSRGSRARLVRTSKPATSLHVNIRDAAGMRFPIELFHVEVCNMRNPSEPPSHLIGIREQPGGHEISTSFQRLGSISEVGEARVTAPGAGERPTQVLSALLLKKATGSRSSQASSASGSSTRGSRAVQQPSIQRIEFQFDGMADGFPLQHAKIYFDSPATTESSTSPMMKDWLLESMWPRFRVWAQNAINEGMAGRGDTFNHTESAVALLWPGNRGSPSQNAENLPGKSSYGVAIWATMRGFHQHRNPEKKRGSRTAQSKHQAPTLAAIQEHDRRMFRASHHDMLENKPR</sequence>
<feature type="transmembrane region" description="Helical" evidence="2">
    <location>
        <begin position="76"/>
        <end position="99"/>
    </location>
</feature>
<proteinExistence type="predicted"/>
<name>A0A813J7Q4_POLGL</name>
<dbReference type="Proteomes" id="UP000626109">
    <property type="component" value="Unassembled WGS sequence"/>
</dbReference>
<feature type="transmembrane region" description="Helical" evidence="2">
    <location>
        <begin position="119"/>
        <end position="143"/>
    </location>
</feature>
<reference evidence="3" key="1">
    <citation type="submission" date="2021-02" db="EMBL/GenBank/DDBJ databases">
        <authorList>
            <person name="Dougan E. K."/>
            <person name="Rhodes N."/>
            <person name="Thang M."/>
            <person name="Chan C."/>
        </authorList>
    </citation>
    <scope>NUCLEOTIDE SEQUENCE</scope>
</reference>
<organism evidence="3 4">
    <name type="scientific">Polarella glacialis</name>
    <name type="common">Dinoflagellate</name>
    <dbReference type="NCBI Taxonomy" id="89957"/>
    <lineage>
        <taxon>Eukaryota</taxon>
        <taxon>Sar</taxon>
        <taxon>Alveolata</taxon>
        <taxon>Dinophyceae</taxon>
        <taxon>Suessiales</taxon>
        <taxon>Suessiaceae</taxon>
        <taxon>Polarella</taxon>
    </lineage>
</organism>
<evidence type="ECO:0000256" key="1">
    <source>
        <dbReference type="SAM" id="MobiDB-lite"/>
    </source>
</evidence>
<evidence type="ECO:0000256" key="2">
    <source>
        <dbReference type="SAM" id="Phobius"/>
    </source>
</evidence>
<feature type="transmembrane region" description="Helical" evidence="2">
    <location>
        <begin position="40"/>
        <end position="64"/>
    </location>
</feature>